<gene>
    <name evidence="1" type="ORF">CLV56_3727</name>
</gene>
<accession>A0A2M9B8D7</accession>
<dbReference type="OrthoDB" id="3701098at2"/>
<organism evidence="1 2">
    <name type="scientific">Mumia flava</name>
    <dbReference type="NCBI Taxonomy" id="1348852"/>
    <lineage>
        <taxon>Bacteria</taxon>
        <taxon>Bacillati</taxon>
        <taxon>Actinomycetota</taxon>
        <taxon>Actinomycetes</taxon>
        <taxon>Propionibacteriales</taxon>
        <taxon>Nocardioidaceae</taxon>
        <taxon>Mumia</taxon>
    </lineage>
</organism>
<sequence>MELTTCPDCGAPAEVTGRFALESTDGPMEHVRLRCVLGHWFVGLAERLLPSR</sequence>
<comment type="caution">
    <text evidence="1">The sequence shown here is derived from an EMBL/GenBank/DDBJ whole genome shotgun (WGS) entry which is preliminary data.</text>
</comment>
<protein>
    <submittedName>
        <fullName evidence="1">Uncharacterized protein</fullName>
    </submittedName>
</protein>
<dbReference type="EMBL" id="PGEZ01000002">
    <property type="protein sequence ID" value="PJJ54219.1"/>
    <property type="molecule type" value="Genomic_DNA"/>
</dbReference>
<reference evidence="1 2" key="1">
    <citation type="submission" date="2017-11" db="EMBL/GenBank/DDBJ databases">
        <title>Genomic Encyclopedia of Archaeal and Bacterial Type Strains, Phase II (KMG-II): From Individual Species to Whole Genera.</title>
        <authorList>
            <person name="Goeker M."/>
        </authorList>
    </citation>
    <scope>NUCLEOTIDE SEQUENCE [LARGE SCALE GENOMIC DNA]</scope>
    <source>
        <strain evidence="1 2">DSM 27763</strain>
    </source>
</reference>
<proteinExistence type="predicted"/>
<keyword evidence="2" id="KW-1185">Reference proteome</keyword>
<evidence type="ECO:0000313" key="1">
    <source>
        <dbReference type="EMBL" id="PJJ54219.1"/>
    </source>
</evidence>
<dbReference type="Proteomes" id="UP000230842">
    <property type="component" value="Unassembled WGS sequence"/>
</dbReference>
<name>A0A2M9B8D7_9ACTN</name>
<dbReference type="AlphaFoldDB" id="A0A2M9B8D7"/>
<dbReference type="RefSeq" id="WP_157805222.1">
    <property type="nucleotide sequence ID" value="NZ_PGEZ01000002.1"/>
</dbReference>
<evidence type="ECO:0000313" key="2">
    <source>
        <dbReference type="Proteomes" id="UP000230842"/>
    </source>
</evidence>